<dbReference type="EMBL" id="GG662432">
    <property type="protein sequence ID" value="EAR84108.2"/>
    <property type="molecule type" value="Genomic_DNA"/>
</dbReference>
<dbReference type="SFLD" id="SFLDG01168">
    <property type="entry name" value="Ferric_reductase_subgroup_(FRE"/>
    <property type="match status" value="1"/>
</dbReference>
<dbReference type="STRING" id="312017.I7MFP7"/>
<dbReference type="InterPro" id="IPR017927">
    <property type="entry name" value="FAD-bd_FR_type"/>
</dbReference>
<feature type="transmembrane region" description="Helical" evidence="6">
    <location>
        <begin position="148"/>
        <end position="170"/>
    </location>
</feature>
<evidence type="ECO:0000256" key="4">
    <source>
        <dbReference type="ARBA" id="ARBA00023002"/>
    </source>
</evidence>
<dbReference type="GO" id="GO:0005886">
    <property type="term" value="C:plasma membrane"/>
    <property type="evidence" value="ECO:0007669"/>
    <property type="project" value="TreeGrafter"/>
</dbReference>
<dbReference type="PANTHER" id="PTHR11972:SF55">
    <property type="entry name" value="FERRIC REDUCTASE"/>
    <property type="match status" value="1"/>
</dbReference>
<proteinExistence type="predicted"/>
<dbReference type="PROSITE" id="PS51384">
    <property type="entry name" value="FAD_FR"/>
    <property type="match status" value="1"/>
</dbReference>
<dbReference type="SUPFAM" id="SSF63380">
    <property type="entry name" value="Riboflavin synthase domain-like"/>
    <property type="match status" value="1"/>
</dbReference>
<dbReference type="InParanoid" id="I7MFP7"/>
<dbReference type="OrthoDB" id="167398at2759"/>
<feature type="transmembrane region" description="Helical" evidence="6">
    <location>
        <begin position="182"/>
        <end position="206"/>
    </location>
</feature>
<evidence type="ECO:0000259" key="7">
    <source>
        <dbReference type="PROSITE" id="PS51384"/>
    </source>
</evidence>
<dbReference type="AlphaFoldDB" id="I7MFP7"/>
<dbReference type="Pfam" id="PF01794">
    <property type="entry name" value="Ferric_reduct"/>
    <property type="match status" value="1"/>
</dbReference>
<dbReference type="PANTHER" id="PTHR11972">
    <property type="entry name" value="NADPH OXIDASE"/>
    <property type="match status" value="1"/>
</dbReference>
<dbReference type="Gene3D" id="3.40.50.80">
    <property type="entry name" value="Nucleotide-binding domain of ferredoxin-NADP reductase (FNR) module"/>
    <property type="match status" value="1"/>
</dbReference>
<comment type="subcellular location">
    <subcellularLocation>
        <location evidence="1">Membrane</location>
        <topology evidence="1">Multi-pass membrane protein</topology>
    </subcellularLocation>
</comment>
<evidence type="ECO:0000256" key="1">
    <source>
        <dbReference type="ARBA" id="ARBA00004141"/>
    </source>
</evidence>
<dbReference type="InterPro" id="IPR000778">
    <property type="entry name" value="Cyt_b245_heavy_chain"/>
</dbReference>
<evidence type="ECO:0000256" key="6">
    <source>
        <dbReference type="SAM" id="Phobius"/>
    </source>
</evidence>
<dbReference type="RefSeq" id="XP_001031771.2">
    <property type="nucleotide sequence ID" value="XM_001031771.2"/>
</dbReference>
<dbReference type="Pfam" id="PF08022">
    <property type="entry name" value="FAD_binding_8"/>
    <property type="match status" value="1"/>
</dbReference>
<feature type="transmembrane region" description="Helical" evidence="6">
    <location>
        <begin position="94"/>
        <end position="115"/>
    </location>
</feature>
<dbReference type="PRINTS" id="PR00466">
    <property type="entry name" value="GP91PHOX"/>
</dbReference>
<protein>
    <submittedName>
        <fullName evidence="8">Ferric reductase-like transmembrane component</fullName>
    </submittedName>
</protein>
<accession>I7MFP7</accession>
<keyword evidence="3 6" id="KW-1133">Transmembrane helix</keyword>
<dbReference type="CDD" id="cd06186">
    <property type="entry name" value="NOX_Duox_like_FAD_NADP"/>
    <property type="match status" value="1"/>
</dbReference>
<dbReference type="SFLD" id="SFLDS00052">
    <property type="entry name" value="Ferric_Reductase_Domain"/>
    <property type="match status" value="1"/>
</dbReference>
<dbReference type="SUPFAM" id="SSF52343">
    <property type="entry name" value="Ferredoxin reductase-like, C-terminal NADP-linked domain"/>
    <property type="match status" value="1"/>
</dbReference>
<evidence type="ECO:0000256" key="5">
    <source>
        <dbReference type="ARBA" id="ARBA00023136"/>
    </source>
</evidence>
<dbReference type="InterPro" id="IPR017938">
    <property type="entry name" value="Riboflavin_synthase-like_b-brl"/>
</dbReference>
<dbReference type="GO" id="GO:0016491">
    <property type="term" value="F:oxidoreductase activity"/>
    <property type="evidence" value="ECO:0007669"/>
    <property type="project" value="UniProtKB-KW"/>
</dbReference>
<dbReference type="Gene3D" id="2.40.30.10">
    <property type="entry name" value="Translation factors"/>
    <property type="match status" value="1"/>
</dbReference>
<dbReference type="InterPro" id="IPR039261">
    <property type="entry name" value="FNR_nucleotide-bd"/>
</dbReference>
<dbReference type="InterPro" id="IPR050369">
    <property type="entry name" value="RBOH/FRE"/>
</dbReference>
<gene>
    <name evidence="8" type="ORF">TTHERM_00722930</name>
</gene>
<dbReference type="InterPro" id="IPR013130">
    <property type="entry name" value="Fe3_Rdtase_TM_dom"/>
</dbReference>
<dbReference type="KEGG" id="tet:TTHERM_00722930"/>
<evidence type="ECO:0000256" key="3">
    <source>
        <dbReference type="ARBA" id="ARBA00022989"/>
    </source>
</evidence>
<reference evidence="9" key="1">
    <citation type="journal article" date="2006" name="PLoS Biol.">
        <title>Macronuclear genome sequence of the ciliate Tetrahymena thermophila, a model eukaryote.</title>
        <authorList>
            <person name="Eisen J.A."/>
            <person name="Coyne R.S."/>
            <person name="Wu M."/>
            <person name="Wu D."/>
            <person name="Thiagarajan M."/>
            <person name="Wortman J.R."/>
            <person name="Badger J.H."/>
            <person name="Ren Q."/>
            <person name="Amedeo P."/>
            <person name="Jones K.M."/>
            <person name="Tallon L.J."/>
            <person name="Delcher A.L."/>
            <person name="Salzberg S.L."/>
            <person name="Silva J.C."/>
            <person name="Haas B.J."/>
            <person name="Majoros W.H."/>
            <person name="Farzad M."/>
            <person name="Carlton J.M."/>
            <person name="Smith R.K. Jr."/>
            <person name="Garg J."/>
            <person name="Pearlman R.E."/>
            <person name="Karrer K.M."/>
            <person name="Sun L."/>
            <person name="Manning G."/>
            <person name="Elde N.C."/>
            <person name="Turkewitz A.P."/>
            <person name="Asai D.J."/>
            <person name="Wilkes D.E."/>
            <person name="Wang Y."/>
            <person name="Cai H."/>
            <person name="Collins K."/>
            <person name="Stewart B.A."/>
            <person name="Lee S.R."/>
            <person name="Wilamowska K."/>
            <person name="Weinberg Z."/>
            <person name="Ruzzo W.L."/>
            <person name="Wloga D."/>
            <person name="Gaertig J."/>
            <person name="Frankel J."/>
            <person name="Tsao C.-C."/>
            <person name="Gorovsky M.A."/>
            <person name="Keeling P.J."/>
            <person name="Waller R.F."/>
            <person name="Patron N.J."/>
            <person name="Cherry J.M."/>
            <person name="Stover N.A."/>
            <person name="Krieger C.J."/>
            <person name="del Toro C."/>
            <person name="Ryder H.F."/>
            <person name="Williamson S.C."/>
            <person name="Barbeau R.A."/>
            <person name="Hamilton E.P."/>
            <person name="Orias E."/>
        </authorList>
    </citation>
    <scope>NUCLEOTIDE SEQUENCE [LARGE SCALE GENOMIC DNA]</scope>
    <source>
        <strain evidence="9">SB210</strain>
    </source>
</reference>
<organism evidence="8 9">
    <name type="scientific">Tetrahymena thermophila (strain SB210)</name>
    <dbReference type="NCBI Taxonomy" id="312017"/>
    <lineage>
        <taxon>Eukaryota</taxon>
        <taxon>Sar</taxon>
        <taxon>Alveolata</taxon>
        <taxon>Ciliophora</taxon>
        <taxon>Intramacronucleata</taxon>
        <taxon>Oligohymenophorea</taxon>
        <taxon>Hymenostomatida</taxon>
        <taxon>Tetrahymenina</taxon>
        <taxon>Tetrahymenidae</taxon>
        <taxon>Tetrahymena</taxon>
    </lineage>
</organism>
<feature type="transmembrane region" description="Helical" evidence="6">
    <location>
        <begin position="52"/>
        <end position="74"/>
    </location>
</feature>
<dbReference type="eggNOG" id="KOG0039">
    <property type="taxonomic scope" value="Eukaryota"/>
</dbReference>
<keyword evidence="9" id="KW-1185">Reference proteome</keyword>
<dbReference type="Proteomes" id="UP000009168">
    <property type="component" value="Unassembled WGS sequence"/>
</dbReference>
<keyword evidence="5 6" id="KW-0472">Membrane</keyword>
<sequence>MTTEENQDLESIVTKQWLSYSEEEYFATYIALPRFIKVFRGKFQQIFNRRTYAIFNFSMSIGEIIVFLGALAGLGVNMGLSYGNKNNSGSAAGINLLVCIVFTVKNSILTFLCGLSYERGIFWHKVFGWLAVLGGVLHFLSTDYQWDGWFMLGSLFGMLGVSLWPIRYFLYEIFIRLHWIGFIVVIVGIILHGVDIAIYGLGYWGLDFLIKQAVIYRHLKNAHQIKIEKVTSDMAKITILDNKINYQGGQYLCICIPKLSYFQWHPFSIQSSFGEKKIEIFIKKSGNWTRDLLVLAEKLNGEQTKAYLCGPYGFPSIDIASDYYKTFVLIGGGIGITPIISVCKQLLEERTKGRPITKIYLIWTTRSKERHEDLLSEQYIESILSLEDKQKNLVERFYHLSTSSNNKKEQNNVNDTSENQTEVKLNTEDGKFILQRPDIKQYLKTIQEIAKQNDESRVGVMVCGPSALIRSVQEKSSSVSNSKVRLDVHEEVFAL</sequence>
<dbReference type="Pfam" id="PF08030">
    <property type="entry name" value="NAD_binding_6"/>
    <property type="match status" value="1"/>
</dbReference>
<evidence type="ECO:0000313" key="8">
    <source>
        <dbReference type="EMBL" id="EAR84108.2"/>
    </source>
</evidence>
<evidence type="ECO:0000256" key="2">
    <source>
        <dbReference type="ARBA" id="ARBA00022692"/>
    </source>
</evidence>
<dbReference type="SMR" id="I7MFP7"/>
<name>I7MFP7_TETTS</name>
<feature type="domain" description="FAD-binding FR-type" evidence="7">
    <location>
        <begin position="217"/>
        <end position="318"/>
    </location>
</feature>
<evidence type="ECO:0000313" key="9">
    <source>
        <dbReference type="Proteomes" id="UP000009168"/>
    </source>
</evidence>
<dbReference type="GeneID" id="7836962"/>
<keyword evidence="2 6" id="KW-0812">Transmembrane</keyword>
<feature type="transmembrane region" description="Helical" evidence="6">
    <location>
        <begin position="122"/>
        <end position="142"/>
    </location>
</feature>
<dbReference type="InterPro" id="IPR013112">
    <property type="entry name" value="FAD-bd_8"/>
</dbReference>
<keyword evidence="4" id="KW-0560">Oxidoreductase</keyword>
<dbReference type="InterPro" id="IPR013121">
    <property type="entry name" value="Fe_red_NAD-bd_6"/>
</dbReference>